<dbReference type="InterPro" id="IPR051678">
    <property type="entry name" value="AGP_Transferase"/>
</dbReference>
<dbReference type="CDD" id="cd05120">
    <property type="entry name" value="APH_ChoK_like"/>
    <property type="match status" value="1"/>
</dbReference>
<dbReference type="PANTHER" id="PTHR21310">
    <property type="entry name" value="AMINOGLYCOSIDE PHOSPHOTRANSFERASE-RELATED-RELATED"/>
    <property type="match status" value="1"/>
</dbReference>
<feature type="compositionally biased region" description="Pro residues" evidence="1">
    <location>
        <begin position="10"/>
        <end position="19"/>
    </location>
</feature>
<dbReference type="InterPro" id="IPR002575">
    <property type="entry name" value="Aminoglycoside_PTrfase"/>
</dbReference>
<dbReference type="Proteomes" id="UP001244011">
    <property type="component" value="Unassembled WGS sequence"/>
</dbReference>
<dbReference type="AlphaFoldDB" id="A0AAJ0FET8"/>
<keyword evidence="4" id="KW-1185">Reference proteome</keyword>
<dbReference type="EMBL" id="MU839018">
    <property type="protein sequence ID" value="KAK1764727.1"/>
    <property type="molecule type" value="Genomic_DNA"/>
</dbReference>
<sequence>MDRGESTERGPPPLKPPPRVLKVNRASPAAKFNSKLMRTLESSLRENPETDLLSIFPSSYVKDLVQLSTTNPRVAKHVKRPAPTPRDTRSLLKPTDEPIVISPLSDEVQALLNQILAEEVSGDEDQEENDEEADAQDEDVKERSENGGFTEAILEPLDRSEVIFQYAFGFSNMVLRISDNIVAKVIREVDNITEHSSLEYLRDNAPDIPVPRPLGMIQMGHYLLLFSSYVPGEDLDKVWPRLDESQKQSISMQIDDISTKLRAIPYPLGKALGGVNSECCKDARRSIRRNAQPVLSLKDFEDHGVKCVFTHGDLRTANIRVMKADDGWRITCIIDWDFSGFYPGYWESFKITNTMMAFEDSDWYQHLPRSLSPLNFANRWLLDRIWDRLVA</sequence>
<dbReference type="RefSeq" id="XP_060280940.1">
    <property type="nucleotide sequence ID" value="XM_060431775.1"/>
</dbReference>
<reference evidence="3" key="1">
    <citation type="submission" date="2023-06" db="EMBL/GenBank/DDBJ databases">
        <title>Genome-scale phylogeny and comparative genomics of the fungal order Sordariales.</title>
        <authorList>
            <consortium name="Lawrence Berkeley National Laboratory"/>
            <person name="Hensen N."/>
            <person name="Bonometti L."/>
            <person name="Westerberg I."/>
            <person name="Brannstrom I.O."/>
            <person name="Guillou S."/>
            <person name="Cros-Aarteil S."/>
            <person name="Calhoun S."/>
            <person name="Haridas S."/>
            <person name="Kuo A."/>
            <person name="Mondo S."/>
            <person name="Pangilinan J."/>
            <person name="Riley R."/>
            <person name="Labutti K."/>
            <person name="Andreopoulos B."/>
            <person name="Lipzen A."/>
            <person name="Chen C."/>
            <person name="Yanf M."/>
            <person name="Daum C."/>
            <person name="Ng V."/>
            <person name="Clum A."/>
            <person name="Steindorff A."/>
            <person name="Ohm R."/>
            <person name="Martin F."/>
            <person name="Silar P."/>
            <person name="Natvig D."/>
            <person name="Lalanne C."/>
            <person name="Gautier V."/>
            <person name="Ament-Velasquez S.L."/>
            <person name="Kruys A."/>
            <person name="Hutchinson M.I."/>
            <person name="Powell A.J."/>
            <person name="Barry K."/>
            <person name="Miller A.N."/>
            <person name="Grigoriev I.V."/>
            <person name="Debuchy R."/>
            <person name="Gladieux P."/>
            <person name="Thoren M.H."/>
            <person name="Johannesson H."/>
        </authorList>
    </citation>
    <scope>NUCLEOTIDE SEQUENCE</scope>
    <source>
        <strain evidence="3">8032-3</strain>
    </source>
</reference>
<feature type="domain" description="Aminoglycoside phosphotransferase" evidence="2">
    <location>
        <begin position="188"/>
        <end position="343"/>
    </location>
</feature>
<accession>A0AAJ0FET8</accession>
<evidence type="ECO:0000313" key="4">
    <source>
        <dbReference type="Proteomes" id="UP001244011"/>
    </source>
</evidence>
<keyword evidence="3" id="KW-0418">Kinase</keyword>
<proteinExistence type="predicted"/>
<gene>
    <name evidence="3" type="ORF">QBC33DRAFT_594161</name>
</gene>
<organism evidence="3 4">
    <name type="scientific">Phialemonium atrogriseum</name>
    <dbReference type="NCBI Taxonomy" id="1093897"/>
    <lineage>
        <taxon>Eukaryota</taxon>
        <taxon>Fungi</taxon>
        <taxon>Dikarya</taxon>
        <taxon>Ascomycota</taxon>
        <taxon>Pezizomycotina</taxon>
        <taxon>Sordariomycetes</taxon>
        <taxon>Sordariomycetidae</taxon>
        <taxon>Cephalothecales</taxon>
        <taxon>Cephalothecaceae</taxon>
        <taxon>Phialemonium</taxon>
    </lineage>
</organism>
<dbReference type="PANTHER" id="PTHR21310:SF15">
    <property type="entry name" value="AMINOGLYCOSIDE PHOSPHOTRANSFERASE DOMAIN-CONTAINING PROTEIN"/>
    <property type="match status" value="1"/>
</dbReference>
<dbReference type="InterPro" id="IPR011009">
    <property type="entry name" value="Kinase-like_dom_sf"/>
</dbReference>
<dbReference type="Pfam" id="PF01636">
    <property type="entry name" value="APH"/>
    <property type="match status" value="1"/>
</dbReference>
<name>A0AAJ0FET8_9PEZI</name>
<dbReference type="GeneID" id="85314962"/>
<keyword evidence="3" id="KW-0808">Transferase</keyword>
<evidence type="ECO:0000256" key="1">
    <source>
        <dbReference type="SAM" id="MobiDB-lite"/>
    </source>
</evidence>
<evidence type="ECO:0000259" key="2">
    <source>
        <dbReference type="Pfam" id="PF01636"/>
    </source>
</evidence>
<feature type="compositionally biased region" description="Acidic residues" evidence="1">
    <location>
        <begin position="120"/>
        <end position="137"/>
    </location>
</feature>
<dbReference type="GO" id="GO:0016301">
    <property type="term" value="F:kinase activity"/>
    <property type="evidence" value="ECO:0007669"/>
    <property type="project" value="UniProtKB-KW"/>
</dbReference>
<protein>
    <submittedName>
        <fullName evidence="3">Kinase-like domain-containing protein</fullName>
    </submittedName>
</protein>
<feature type="region of interest" description="Disordered" evidence="1">
    <location>
        <begin position="1"/>
        <end position="21"/>
    </location>
</feature>
<feature type="region of interest" description="Disordered" evidence="1">
    <location>
        <begin position="119"/>
        <end position="149"/>
    </location>
</feature>
<evidence type="ECO:0000313" key="3">
    <source>
        <dbReference type="EMBL" id="KAK1764727.1"/>
    </source>
</evidence>
<dbReference type="SUPFAM" id="SSF56112">
    <property type="entry name" value="Protein kinase-like (PK-like)"/>
    <property type="match status" value="1"/>
</dbReference>
<comment type="caution">
    <text evidence="3">The sequence shown here is derived from an EMBL/GenBank/DDBJ whole genome shotgun (WGS) entry which is preliminary data.</text>
</comment>